<dbReference type="SUPFAM" id="SSF53807">
    <property type="entry name" value="Helical backbone' metal receptor"/>
    <property type="match status" value="1"/>
</dbReference>
<evidence type="ECO:0000313" key="2">
    <source>
        <dbReference type="EMBL" id="CUA88365.1"/>
    </source>
</evidence>
<keyword evidence="1" id="KW-0732">Signal</keyword>
<evidence type="ECO:0000313" key="3">
    <source>
        <dbReference type="Proteomes" id="UP000182598"/>
    </source>
</evidence>
<keyword evidence="3" id="KW-1185">Reference proteome</keyword>
<evidence type="ECO:0000256" key="1">
    <source>
        <dbReference type="SAM" id="SignalP"/>
    </source>
</evidence>
<reference evidence="3" key="1">
    <citation type="submission" date="2015-08" db="EMBL/GenBank/DDBJ databases">
        <authorList>
            <person name="Varghese N."/>
        </authorList>
    </citation>
    <scope>NUCLEOTIDE SEQUENCE [LARGE SCALE GENOMIC DNA]</scope>
    <source>
        <strain evidence="3">DSM 27808</strain>
    </source>
</reference>
<gene>
    <name evidence="2" type="ORF">Ga0061064_2157</name>
</gene>
<protein>
    <recommendedName>
        <fullName evidence="4">Periplasmic binding protein</fullName>
    </recommendedName>
</protein>
<dbReference type="AlphaFoldDB" id="A0A0K6HBJ5"/>
<accession>A0A0K6HBJ5</accession>
<feature type="signal peptide" evidence="1">
    <location>
        <begin position="1"/>
        <end position="21"/>
    </location>
</feature>
<name>A0A0K6HBJ5_9GAMM</name>
<feature type="chain" id="PRO_5005504011" description="Periplasmic binding protein" evidence="1">
    <location>
        <begin position="22"/>
        <end position="244"/>
    </location>
</feature>
<organism evidence="2 3">
    <name type="scientific">Pseudidiomarina woesei</name>
    <dbReference type="NCBI Taxonomy" id="1381080"/>
    <lineage>
        <taxon>Bacteria</taxon>
        <taxon>Pseudomonadati</taxon>
        <taxon>Pseudomonadota</taxon>
        <taxon>Gammaproteobacteria</taxon>
        <taxon>Alteromonadales</taxon>
        <taxon>Idiomarinaceae</taxon>
        <taxon>Pseudidiomarina</taxon>
    </lineage>
</organism>
<dbReference type="RefSeq" id="WP_055439795.1">
    <property type="nucleotide sequence ID" value="NZ_CYHB01000009.1"/>
</dbReference>
<dbReference type="Gene3D" id="3.40.50.1980">
    <property type="entry name" value="Nitrogenase molybdenum iron protein domain"/>
    <property type="match status" value="1"/>
</dbReference>
<dbReference type="EMBL" id="CYHB01000009">
    <property type="protein sequence ID" value="CUA88365.1"/>
    <property type="molecule type" value="Genomic_DNA"/>
</dbReference>
<dbReference type="Proteomes" id="UP000182598">
    <property type="component" value="Unassembled WGS sequence"/>
</dbReference>
<sequence length="244" mass="27765">MKLVSFGVNILLLCIVSNVQATTRIASLNPCFDEWVPQWLPSEHEFIPSTQHGNRLERLLALQPDVILYGTYTNRRLVTELNKTAMAVEVTEPNSWLQWQATLNNLGTQLQMQIPVQKWAEQQTHQIKAITATDKSIIFVMPNQYSWGGKSFAVDLLRVFGARVMVVDENVVLHQLGLEELIQLQPQRVVIDGFSSDYARANEWLWHNALQPWLNERQLRHISSAVSGCPAQQAVTYFEKAASI</sequence>
<dbReference type="CDD" id="cd00636">
    <property type="entry name" value="TroA-like"/>
    <property type="match status" value="1"/>
</dbReference>
<proteinExistence type="predicted"/>
<evidence type="ECO:0008006" key="4">
    <source>
        <dbReference type="Google" id="ProtNLM"/>
    </source>
</evidence>
<dbReference type="OrthoDB" id="6238610at2"/>